<dbReference type="InterPro" id="IPR013328">
    <property type="entry name" value="6PGD_dom2"/>
</dbReference>
<dbReference type="InterPro" id="IPR008927">
    <property type="entry name" value="6-PGluconate_DH-like_C_sf"/>
</dbReference>
<dbReference type="SUPFAM" id="SSF48179">
    <property type="entry name" value="6-phosphogluconate dehydrogenase C-terminal domain-like"/>
    <property type="match status" value="1"/>
</dbReference>
<organism evidence="14 15">
    <name type="scientific">Mycobacteroides salmoniphilum</name>
    <dbReference type="NCBI Taxonomy" id="404941"/>
    <lineage>
        <taxon>Bacteria</taxon>
        <taxon>Bacillati</taxon>
        <taxon>Actinomycetota</taxon>
        <taxon>Actinomycetes</taxon>
        <taxon>Mycobacteriales</taxon>
        <taxon>Mycobacteriaceae</taxon>
        <taxon>Mycobacteroides</taxon>
    </lineage>
</organism>
<keyword evidence="7 11" id="KW-0521">NADP</keyword>
<dbReference type="Pfam" id="PF08546">
    <property type="entry name" value="ApbA_C"/>
    <property type="match status" value="1"/>
</dbReference>
<comment type="function">
    <text evidence="1 11">Catalyzes the NADPH-dependent reduction of ketopantoate into pantoic acid.</text>
</comment>
<dbReference type="Pfam" id="PF02558">
    <property type="entry name" value="ApbA"/>
    <property type="match status" value="1"/>
</dbReference>
<dbReference type="SUPFAM" id="SSF51735">
    <property type="entry name" value="NAD(P)-binding Rossmann-fold domains"/>
    <property type="match status" value="1"/>
</dbReference>
<evidence type="ECO:0000256" key="5">
    <source>
        <dbReference type="ARBA" id="ARBA00019465"/>
    </source>
</evidence>
<dbReference type="EMBL" id="PECH01000004">
    <property type="protein sequence ID" value="TDZ85814.1"/>
    <property type="molecule type" value="Genomic_DNA"/>
</dbReference>
<evidence type="ECO:0000256" key="4">
    <source>
        <dbReference type="ARBA" id="ARBA00013014"/>
    </source>
</evidence>
<feature type="domain" description="Ketopantoate reductase C-terminal" evidence="13">
    <location>
        <begin position="176"/>
        <end position="311"/>
    </location>
</feature>
<dbReference type="EC" id="1.1.1.169" evidence="4 11"/>
<evidence type="ECO:0000256" key="7">
    <source>
        <dbReference type="ARBA" id="ARBA00022857"/>
    </source>
</evidence>
<keyword evidence="6 11" id="KW-0566">Pantothenate biosynthesis</keyword>
<evidence type="ECO:0000256" key="1">
    <source>
        <dbReference type="ARBA" id="ARBA00002919"/>
    </source>
</evidence>
<evidence type="ECO:0000256" key="9">
    <source>
        <dbReference type="ARBA" id="ARBA00032024"/>
    </source>
</evidence>
<keyword evidence="8 11" id="KW-0560">Oxidoreductase</keyword>
<dbReference type="UniPathway" id="UPA00028">
    <property type="reaction ID" value="UER00004"/>
</dbReference>
<comment type="catalytic activity">
    <reaction evidence="10 11">
        <text>(R)-pantoate + NADP(+) = 2-dehydropantoate + NADPH + H(+)</text>
        <dbReference type="Rhea" id="RHEA:16233"/>
        <dbReference type="ChEBI" id="CHEBI:11561"/>
        <dbReference type="ChEBI" id="CHEBI:15378"/>
        <dbReference type="ChEBI" id="CHEBI:15980"/>
        <dbReference type="ChEBI" id="CHEBI:57783"/>
        <dbReference type="ChEBI" id="CHEBI:58349"/>
        <dbReference type="EC" id="1.1.1.169"/>
    </reaction>
</comment>
<dbReference type="GO" id="GO:0005737">
    <property type="term" value="C:cytoplasm"/>
    <property type="evidence" value="ECO:0007669"/>
    <property type="project" value="TreeGrafter"/>
</dbReference>
<comment type="similarity">
    <text evidence="3 11">Belongs to the ketopantoate reductase family.</text>
</comment>
<evidence type="ECO:0000259" key="13">
    <source>
        <dbReference type="Pfam" id="PF08546"/>
    </source>
</evidence>
<dbReference type="GO" id="GO:0008677">
    <property type="term" value="F:2-dehydropantoate 2-reductase activity"/>
    <property type="evidence" value="ECO:0007669"/>
    <property type="project" value="UniProtKB-EC"/>
</dbReference>
<dbReference type="Gene3D" id="3.40.50.720">
    <property type="entry name" value="NAD(P)-binding Rossmann-like Domain"/>
    <property type="match status" value="1"/>
</dbReference>
<dbReference type="NCBIfam" id="TIGR00745">
    <property type="entry name" value="apbA_panE"/>
    <property type="match status" value="1"/>
</dbReference>
<feature type="domain" description="Ketopantoate reductase N-terminal" evidence="12">
    <location>
        <begin position="3"/>
        <end position="152"/>
    </location>
</feature>
<name>A0A4R8S6M3_9MYCO</name>
<evidence type="ECO:0000256" key="8">
    <source>
        <dbReference type="ARBA" id="ARBA00023002"/>
    </source>
</evidence>
<comment type="caution">
    <text evidence="14">The sequence shown here is derived from an EMBL/GenBank/DDBJ whole genome shotgun (WGS) entry which is preliminary data.</text>
</comment>
<comment type="pathway">
    <text evidence="2 11">Cofactor biosynthesis; (R)-pantothenate biosynthesis; (R)-pantoate from 3-methyl-2-oxobutanoate: step 2/2.</text>
</comment>
<evidence type="ECO:0000256" key="6">
    <source>
        <dbReference type="ARBA" id="ARBA00022655"/>
    </source>
</evidence>
<dbReference type="InterPro" id="IPR003710">
    <property type="entry name" value="ApbA"/>
</dbReference>
<accession>A0A4R8S6M3</accession>
<evidence type="ECO:0000256" key="10">
    <source>
        <dbReference type="ARBA" id="ARBA00048793"/>
    </source>
</evidence>
<evidence type="ECO:0000259" key="12">
    <source>
        <dbReference type="Pfam" id="PF02558"/>
    </source>
</evidence>
<evidence type="ECO:0000256" key="11">
    <source>
        <dbReference type="RuleBase" id="RU362068"/>
    </source>
</evidence>
<dbReference type="InterPro" id="IPR013332">
    <property type="entry name" value="KPR_N"/>
</dbReference>
<evidence type="ECO:0000313" key="14">
    <source>
        <dbReference type="EMBL" id="TDZ85814.1"/>
    </source>
</evidence>
<dbReference type="Gene3D" id="1.10.1040.10">
    <property type="entry name" value="N-(1-d-carboxylethyl)-l-norvaline Dehydrogenase, domain 2"/>
    <property type="match status" value="1"/>
</dbReference>
<protein>
    <recommendedName>
        <fullName evidence="5 11">2-dehydropantoate 2-reductase</fullName>
        <ecNumber evidence="4 11">1.1.1.169</ecNumber>
    </recommendedName>
    <alternativeName>
        <fullName evidence="9 11">Ketopantoate reductase</fullName>
    </alternativeName>
</protein>
<evidence type="ECO:0000256" key="3">
    <source>
        <dbReference type="ARBA" id="ARBA00007870"/>
    </source>
</evidence>
<dbReference type="PANTHER" id="PTHR43765:SF2">
    <property type="entry name" value="2-DEHYDROPANTOATE 2-REDUCTASE"/>
    <property type="match status" value="1"/>
</dbReference>
<dbReference type="PANTHER" id="PTHR43765">
    <property type="entry name" value="2-DEHYDROPANTOATE 2-REDUCTASE-RELATED"/>
    <property type="match status" value="1"/>
</dbReference>
<dbReference type="RefSeq" id="WP_134070136.1">
    <property type="nucleotide sequence ID" value="NZ_PECH01000004.1"/>
</dbReference>
<reference evidence="14 15" key="1">
    <citation type="journal article" date="2019" name="Sci. Rep.">
        <title>Extended insight into the Mycobacterium chelonae-abscessus complex through whole genome sequencing of Mycobacterium salmoniphilum outbreak and Mycobacterium salmoniphilum-like strains.</title>
        <authorList>
            <person name="Behra P.R.K."/>
            <person name="Das S."/>
            <person name="Pettersson B.M.F."/>
            <person name="Shirreff L."/>
            <person name="DuCote T."/>
            <person name="Jacobsson K.G."/>
            <person name="Ennis D.G."/>
            <person name="Kirsebom L.A."/>
        </authorList>
    </citation>
    <scope>NUCLEOTIDE SEQUENCE [LARGE SCALE GENOMIC DNA]</scope>
    <source>
        <strain evidence="14 15">DE 4585</strain>
    </source>
</reference>
<dbReference type="InterPro" id="IPR036291">
    <property type="entry name" value="NAD(P)-bd_dom_sf"/>
</dbReference>
<dbReference type="InterPro" id="IPR013752">
    <property type="entry name" value="KPA_reductase"/>
</dbReference>
<proteinExistence type="inferred from homology"/>
<evidence type="ECO:0000313" key="15">
    <source>
        <dbReference type="Proteomes" id="UP000295117"/>
    </source>
</evidence>
<dbReference type="GO" id="GO:0050661">
    <property type="term" value="F:NADP binding"/>
    <property type="evidence" value="ECO:0007669"/>
    <property type="project" value="TreeGrafter"/>
</dbReference>
<sequence length="339" mass="35855">MRIAVAGAGSIGCYVGGRLQTAGHDLVYIGRAALGQSIAEHGLALSDYQGWSGTIPGRDCVFSEDIDAVRAVDVVLVTVKSAATAKMAESLADRLRPGAVVVSLQNGIGNPAQISRYIKQHNVITGMVGFNVAQVGPAHFHQGTQGKLSISAGAGSLAEALTDSGLPTAERDDMPAVQWGKLVVNLNNAVNALSGLPLKAELGERDYRLVLAAAQREALSLLRRNNQPVVTPLAAPLALMPWVLRMPNSLFTLLARQMVEIDPQARSSMLDDITRGRPTEIDYINGEVVELAKKLGVNAPVNAALVSLIREASSSGGKKWLGPELRREIDHRSAGSHAT</sequence>
<dbReference type="InterPro" id="IPR050838">
    <property type="entry name" value="Ketopantoate_reductase"/>
</dbReference>
<dbReference type="AlphaFoldDB" id="A0A4R8S6M3"/>
<dbReference type="NCBIfam" id="NF006083">
    <property type="entry name" value="PRK08229.1"/>
    <property type="match status" value="1"/>
</dbReference>
<gene>
    <name evidence="14" type="ORF">DE4585_01133</name>
</gene>
<dbReference type="Proteomes" id="UP000295117">
    <property type="component" value="Unassembled WGS sequence"/>
</dbReference>
<dbReference type="GO" id="GO:0015940">
    <property type="term" value="P:pantothenate biosynthetic process"/>
    <property type="evidence" value="ECO:0007669"/>
    <property type="project" value="UniProtKB-UniPathway"/>
</dbReference>
<evidence type="ECO:0000256" key="2">
    <source>
        <dbReference type="ARBA" id="ARBA00004994"/>
    </source>
</evidence>